<evidence type="ECO:0000313" key="1">
    <source>
        <dbReference type="EMBL" id="KIR45924.1"/>
    </source>
</evidence>
<accession>A0A0D0VHA1</accession>
<protein>
    <submittedName>
        <fullName evidence="1">Uncharacterized protein</fullName>
    </submittedName>
</protein>
<proteinExistence type="predicted"/>
<name>A0A0D0VHA1_CRYGA</name>
<dbReference type="OrthoDB" id="2573735at2759"/>
<dbReference type="HOGENOM" id="CLU_831601_0_0_1"/>
<reference evidence="1" key="1">
    <citation type="submission" date="2015-01" db="EMBL/GenBank/DDBJ databases">
        <title>The Genome Sequence of Cryptococcus gattii CA1280.</title>
        <authorList>
            <consortium name="The Broad Institute Genomics Platform"/>
            <person name="Cuomo C."/>
            <person name="Litvintseva A."/>
            <person name="Chen Y."/>
            <person name="Heitman J."/>
            <person name="Sun S."/>
            <person name="Springer D."/>
            <person name="Dromer F."/>
            <person name="Young S."/>
            <person name="Zeng Q."/>
            <person name="Gargeya S."/>
            <person name="Abouelleil A."/>
            <person name="Alvarado L."/>
            <person name="Chapman S.B."/>
            <person name="Gainer-Dewar J."/>
            <person name="Goldberg J."/>
            <person name="Griggs A."/>
            <person name="Gujja S."/>
            <person name="Hansen M."/>
            <person name="Howarth C."/>
            <person name="Imamovic A."/>
            <person name="Larimer J."/>
            <person name="Murphy C."/>
            <person name="Naylor J."/>
            <person name="Pearson M."/>
            <person name="Priest M."/>
            <person name="Roberts A."/>
            <person name="Saif S."/>
            <person name="Shea T."/>
            <person name="Sykes S."/>
            <person name="Wortman J."/>
            <person name="Nusbaum C."/>
            <person name="Birren B."/>
        </authorList>
    </citation>
    <scope>NUCLEOTIDE SEQUENCE [LARGE SCALE GENOMIC DNA]</scope>
    <source>
        <strain evidence="1">CA1280</strain>
    </source>
</reference>
<organism evidence="1">
    <name type="scientific">Cryptococcus bacillisporus CA1280</name>
    <dbReference type="NCBI Taxonomy" id="1296109"/>
    <lineage>
        <taxon>Eukaryota</taxon>
        <taxon>Fungi</taxon>
        <taxon>Dikarya</taxon>
        <taxon>Basidiomycota</taxon>
        <taxon>Agaricomycotina</taxon>
        <taxon>Tremellomycetes</taxon>
        <taxon>Tremellales</taxon>
        <taxon>Cryptococcaceae</taxon>
        <taxon>Cryptococcus</taxon>
        <taxon>Cryptococcus gattii species complex</taxon>
    </lineage>
</organism>
<gene>
    <name evidence="1" type="ORF">I312_04894</name>
</gene>
<dbReference type="EMBL" id="KN847986">
    <property type="protein sequence ID" value="KIR45924.1"/>
    <property type="molecule type" value="Genomic_DNA"/>
</dbReference>
<sequence>MTSFIRDLYDFFLDHDEALSHLPTILDQQAAKQSLGGVRFSDEWLQQRTKIDLFLKEHTDQSLTMALKIFDTFAHPGLLSKVIDTLDLYAPALKGLTDVHAYACETLESIIFDQQKADQRGQAAAFLYGMYILLSVPKDGLDVYELLIKVHANVGGGRGKGLDNDLKALDSKAAIDREMLNYTPKITHASRISEVRDRYGALHPTTINTLLAENLLQALSTSLKATDDRSLVLEIMSCLGILQPRAIPSLIPDLPNLIMSELKHALKSRDSARDVNSTNVSAGLLFLDSTMHMSGSWMERYWGDMAELMGECVKNGETLPVLRGMDLVLAAIKD</sequence>
<dbReference type="AlphaFoldDB" id="A0A0D0VHA1"/>